<dbReference type="AlphaFoldDB" id="A0A075FWY9"/>
<reference evidence="1" key="1">
    <citation type="journal article" date="2014" name="Genome Biol. Evol.">
        <title>Pangenome evidence for extensive interdomain horizontal transfer affecting lineage core and shell genes in uncultured planktonic thaumarchaeota and euryarchaeota.</title>
        <authorList>
            <person name="Deschamps P."/>
            <person name="Zivanovic Y."/>
            <person name="Moreira D."/>
            <person name="Rodriguez-Valera F."/>
            <person name="Lopez-Garcia P."/>
        </authorList>
    </citation>
    <scope>NUCLEOTIDE SEQUENCE</scope>
</reference>
<dbReference type="EMBL" id="KF900475">
    <property type="protein sequence ID" value="AIE96290.1"/>
    <property type="molecule type" value="Genomic_DNA"/>
</dbReference>
<accession>A0A075FWY9</accession>
<organism evidence="1">
    <name type="scientific">uncultured marine group II/III euryarchaeote AD1000_77_D05</name>
    <dbReference type="NCBI Taxonomy" id="1457810"/>
    <lineage>
        <taxon>Archaea</taxon>
        <taxon>Methanobacteriati</taxon>
        <taxon>Methanobacteriota</taxon>
        <taxon>environmental samples</taxon>
    </lineage>
</organism>
<name>A0A075FWY9_9EURY</name>
<sequence length="93" mass="10809">MYLNYTTTNQIYQRGDTSPRYMAMEDLSQLERRLFEWIKKSDFESVPWSSQRAAEAFDVSENEILEALAALTSKVPHNIYVHYNDGAIRVSAE</sequence>
<evidence type="ECO:0000313" key="1">
    <source>
        <dbReference type="EMBL" id="AIE96290.1"/>
    </source>
</evidence>
<protein>
    <submittedName>
        <fullName evidence="1">Uncharacterized protein</fullName>
    </submittedName>
</protein>
<proteinExistence type="predicted"/>